<evidence type="ECO:0000256" key="6">
    <source>
        <dbReference type="ARBA" id="ARBA00023033"/>
    </source>
</evidence>
<dbReference type="EC" id="1.14.-.-" evidence="8"/>
<comment type="caution">
    <text evidence="8">The sequence shown here is derived from an EMBL/GenBank/DDBJ whole genome shotgun (WGS) entry which is preliminary data.</text>
</comment>
<dbReference type="GO" id="GO:0005506">
    <property type="term" value="F:iron ion binding"/>
    <property type="evidence" value="ECO:0007669"/>
    <property type="project" value="InterPro"/>
</dbReference>
<dbReference type="InterPro" id="IPR002397">
    <property type="entry name" value="Cyt_P450_B"/>
</dbReference>
<organism evidence="8 9">
    <name type="scientific">Actinomadura rubteroloni</name>
    <dbReference type="NCBI Taxonomy" id="1926885"/>
    <lineage>
        <taxon>Bacteria</taxon>
        <taxon>Bacillati</taxon>
        <taxon>Actinomycetota</taxon>
        <taxon>Actinomycetes</taxon>
        <taxon>Streptosporangiales</taxon>
        <taxon>Thermomonosporaceae</taxon>
        <taxon>Actinomadura</taxon>
    </lineage>
</organism>
<dbReference type="PANTHER" id="PTHR46696">
    <property type="entry name" value="P450, PUTATIVE (EUROFUNG)-RELATED"/>
    <property type="match status" value="1"/>
</dbReference>
<sequence length="400" mass="43051">MRVGSPHPYPFGGGYGNCPGLDVHPHYAWLRENDPVARIRTPEGEEPLLVTRYRDVCRVLARPSVFSREAATTAADGLRDQRFLTDIEGAAHAAQRALIQPFFTRARAEALRARIAFIAGEFVAGMASLGEPADLVRDLAVPLPVAVICEILDIPADERTRFGDWAAAMLSPRPGASDAERASVAAAMDELGRYMAGKLAERAAEPGPDLLSALAVGAGPVPAEDRVTLAAAMLIAGFETTTNMIGNMVHTLLRFHPGLWDALVRDPGLVPTAVDELLRWIPSDARDGMARGATADTSIGGVTVAAGTSVLVARGAANRDPDRFPDPERLDLARTPNPHLTFGHGPHRCPGEHLARVELEAALWALTERFPRLRPADPDAAPRWKRSTMPGLAELPVRWS</sequence>
<evidence type="ECO:0000313" key="9">
    <source>
        <dbReference type="Proteomes" id="UP000242367"/>
    </source>
</evidence>
<keyword evidence="5 7" id="KW-0408">Iron</keyword>
<keyword evidence="2 7" id="KW-0349">Heme</keyword>
<dbReference type="FunFam" id="1.10.630.10:FF:000018">
    <property type="entry name" value="Cytochrome P450 monooxygenase"/>
    <property type="match status" value="1"/>
</dbReference>
<keyword evidence="6 7" id="KW-0503">Monooxygenase</keyword>
<dbReference type="AlphaFoldDB" id="A0A2P4UKD1"/>
<dbReference type="PRINTS" id="PR00385">
    <property type="entry name" value="P450"/>
</dbReference>
<protein>
    <submittedName>
        <fullName evidence="8">Cytochrome P450 107B1</fullName>
        <ecNumber evidence="8">1.14.-.-</ecNumber>
    </submittedName>
</protein>
<dbReference type="Proteomes" id="UP000242367">
    <property type="component" value="Unassembled WGS sequence"/>
</dbReference>
<evidence type="ECO:0000256" key="5">
    <source>
        <dbReference type="ARBA" id="ARBA00023004"/>
    </source>
</evidence>
<keyword evidence="3 7" id="KW-0479">Metal-binding</keyword>
<dbReference type="InterPro" id="IPR036396">
    <property type="entry name" value="Cyt_P450_sf"/>
</dbReference>
<dbReference type="SUPFAM" id="SSF48264">
    <property type="entry name" value="Cytochrome P450"/>
    <property type="match status" value="1"/>
</dbReference>
<dbReference type="EMBL" id="MTBP01000002">
    <property type="protein sequence ID" value="POM25488.1"/>
    <property type="molecule type" value="Genomic_DNA"/>
</dbReference>
<dbReference type="Gene3D" id="1.10.630.10">
    <property type="entry name" value="Cytochrome P450"/>
    <property type="match status" value="1"/>
</dbReference>
<dbReference type="PANTHER" id="PTHR46696:SF6">
    <property type="entry name" value="P450, PUTATIVE (EUROFUNG)-RELATED"/>
    <property type="match status" value="1"/>
</dbReference>
<dbReference type="Pfam" id="PF00067">
    <property type="entry name" value="p450"/>
    <property type="match status" value="1"/>
</dbReference>
<evidence type="ECO:0000256" key="7">
    <source>
        <dbReference type="RuleBase" id="RU000461"/>
    </source>
</evidence>
<proteinExistence type="inferred from homology"/>
<name>A0A2P4UKD1_9ACTN</name>
<dbReference type="InterPro" id="IPR001128">
    <property type="entry name" value="Cyt_P450"/>
</dbReference>
<dbReference type="PROSITE" id="PS00086">
    <property type="entry name" value="CYTOCHROME_P450"/>
    <property type="match status" value="1"/>
</dbReference>
<comment type="similarity">
    <text evidence="1 7">Belongs to the cytochrome P450 family.</text>
</comment>
<dbReference type="InterPro" id="IPR017972">
    <property type="entry name" value="Cyt_P450_CS"/>
</dbReference>
<keyword evidence="9" id="KW-1185">Reference proteome</keyword>
<dbReference type="GO" id="GO:0004497">
    <property type="term" value="F:monooxygenase activity"/>
    <property type="evidence" value="ECO:0007669"/>
    <property type="project" value="UniProtKB-KW"/>
</dbReference>
<evidence type="ECO:0000313" key="8">
    <source>
        <dbReference type="EMBL" id="POM25488.1"/>
    </source>
</evidence>
<dbReference type="GO" id="GO:0020037">
    <property type="term" value="F:heme binding"/>
    <property type="evidence" value="ECO:0007669"/>
    <property type="project" value="InterPro"/>
</dbReference>
<evidence type="ECO:0000256" key="3">
    <source>
        <dbReference type="ARBA" id="ARBA00022723"/>
    </source>
</evidence>
<evidence type="ECO:0000256" key="2">
    <source>
        <dbReference type="ARBA" id="ARBA00022617"/>
    </source>
</evidence>
<dbReference type="CDD" id="cd11031">
    <property type="entry name" value="Cyp158A-like"/>
    <property type="match status" value="1"/>
</dbReference>
<gene>
    <name evidence="8" type="ORF">BTM25_41360</name>
</gene>
<evidence type="ECO:0000256" key="4">
    <source>
        <dbReference type="ARBA" id="ARBA00023002"/>
    </source>
</evidence>
<keyword evidence="4 7" id="KW-0560">Oxidoreductase</keyword>
<dbReference type="GO" id="GO:0016705">
    <property type="term" value="F:oxidoreductase activity, acting on paired donors, with incorporation or reduction of molecular oxygen"/>
    <property type="evidence" value="ECO:0007669"/>
    <property type="project" value="InterPro"/>
</dbReference>
<dbReference type="PRINTS" id="PR00359">
    <property type="entry name" value="BP450"/>
</dbReference>
<accession>A0A2P4UKD1</accession>
<reference evidence="8 9" key="1">
    <citation type="journal article" date="2017" name="Chemistry">
        <title>Isolation, Biosynthesis and Chemical Modifications of Rubterolones A-F: Rare Tropolone Alkaloids from Actinomadura sp. 5-2.</title>
        <authorList>
            <person name="Guo H."/>
            <person name="Benndorf R."/>
            <person name="Leichnitz D."/>
            <person name="Klassen J.L."/>
            <person name="Vollmers J."/>
            <person name="Gorls H."/>
            <person name="Steinacker M."/>
            <person name="Weigel C."/>
            <person name="Dahse H.M."/>
            <person name="Kaster A.K."/>
            <person name="de Beer Z.W."/>
            <person name="Poulsen M."/>
            <person name="Beemelmanns C."/>
        </authorList>
    </citation>
    <scope>NUCLEOTIDE SEQUENCE [LARGE SCALE GENOMIC DNA]</scope>
    <source>
        <strain evidence="8 9">5-2</strain>
    </source>
</reference>
<evidence type="ECO:0000256" key="1">
    <source>
        <dbReference type="ARBA" id="ARBA00010617"/>
    </source>
</evidence>